<keyword evidence="23" id="KW-0511">Multifunctional enzyme</keyword>
<dbReference type="SUPFAM" id="SSF53633">
    <property type="entry name" value="Carbamate kinase-like"/>
    <property type="match status" value="1"/>
</dbReference>
<dbReference type="GO" id="GO:0009086">
    <property type="term" value="P:methionine biosynthetic process"/>
    <property type="evidence" value="ECO:0007669"/>
    <property type="project" value="UniProtKB-KW"/>
</dbReference>
<dbReference type="InterPro" id="IPR001342">
    <property type="entry name" value="HDH_cat"/>
</dbReference>
<dbReference type="FunFam" id="3.30.360.10:FF:000006">
    <property type="entry name" value="Bifunctional aspartokinase/homoserine dehydrogenase"/>
    <property type="match status" value="1"/>
</dbReference>
<dbReference type="GO" id="GO:0004412">
    <property type="term" value="F:homoserine dehydrogenase activity"/>
    <property type="evidence" value="ECO:0007669"/>
    <property type="project" value="UniProtKB-UniRule"/>
</dbReference>
<sequence length="819" mass="88719">MRVLKFGGSSLADAERFLRVSDIVVNNQQQVQVALVLSAPAKVTNLLVALVAQTSKGEDASATLAEIEGIFTRLITGLKARYANLADEQLMQRLQQELGTIRSKMQGIQLLNQCPDSVQALILSRGEALSIACMEQLLLARGEKVTLINPVEMLLAEGSFLESHVDIDASRARFAAQPVNEGHVYLMAGFTGGNAKGELVLLGRNGSDYSAAVLAACVNADCCEIWTDVDGVYSCDPRLVPDAVLLKRMSYKEAMELSYFGAKVLHPRTIAPIARFHIPCLIKNTFNPQGEGTLISADHGDDQYPVKGISDLSGISMINVSGPGMKGMVGMAGRMFTAVSRAGVSVVLITQASSEYSISFCIHTYDAEKALKVLNQEFELELQAGLLEEIEIRHDLAILSLVGDGMRTMKGIAARFFTSLAQAAINIVAISQGSSERSISAVVGNKKVTEAIKACHQNLFGTQQFIDIILVGLGGVGGALLQQIRRQQAVLSKQGIGLRVVGLANSRKMALSKDGLDLNNWQEALEKATERFNLQAIKQLVDDSHLINPVIVDCTSDENISNQYADFLAAGFHVVTPNKKANTSSIQYYRELRRTAQVTRRKFLYETNVGAGLPVIENLQNLIKAGDKLQAFNGILSGSLSFIFGKLDEGCSFSEATLTAKGNGFTEPDPRDDLSGMDVARKLLILAREAGMPLELSDVVVEQALPPGFDATGSTEEFIKRLPEADAWFRERVAAAKAEGKVLRYVGSIENGQCKVAIKEVDENDPLYKVKDGENALAFFSTYYQPIPLVLRGYGAGTEVTAAGVFADVLRTLNWKQEV</sequence>
<dbReference type="RefSeq" id="WP_188025099.1">
    <property type="nucleotide sequence ID" value="NZ_JACHGR010000001.1"/>
</dbReference>
<dbReference type="InterPro" id="IPR019811">
    <property type="entry name" value="HDH_CS"/>
</dbReference>
<dbReference type="PIRSF" id="PIRSF000727">
    <property type="entry name" value="ThrA"/>
    <property type="match status" value="1"/>
</dbReference>
<evidence type="ECO:0000259" key="29">
    <source>
        <dbReference type="PROSITE" id="PS51671"/>
    </source>
</evidence>
<dbReference type="Pfam" id="PF00742">
    <property type="entry name" value="Homoserine_dh"/>
    <property type="match status" value="1"/>
</dbReference>
<comment type="cofactor">
    <cofactor evidence="1">
        <name>a metal cation</name>
        <dbReference type="ChEBI" id="CHEBI:25213"/>
    </cofactor>
</comment>
<evidence type="ECO:0000256" key="13">
    <source>
        <dbReference type="ARBA" id="ARBA00022723"/>
    </source>
</evidence>
<dbReference type="PROSITE" id="PS00324">
    <property type="entry name" value="ASPARTOKINASE"/>
    <property type="match status" value="1"/>
</dbReference>
<dbReference type="InterPro" id="IPR041743">
    <property type="entry name" value="AK-HSDH_N"/>
</dbReference>
<evidence type="ECO:0000256" key="8">
    <source>
        <dbReference type="ARBA" id="ARBA00010046"/>
    </source>
</evidence>
<comment type="pathway">
    <text evidence="3 28">Amino-acid biosynthesis; L-methionine biosynthesis via de novo pathway; L-homoserine from L-aspartate: step 1/3.</text>
</comment>
<evidence type="ECO:0000256" key="21">
    <source>
        <dbReference type="ARBA" id="ARBA00023154"/>
    </source>
</evidence>
<keyword evidence="31" id="KW-1185">Reference proteome</keyword>
<dbReference type="PANTHER" id="PTHR43070">
    <property type="match status" value="1"/>
</dbReference>
<dbReference type="AlphaFoldDB" id="A0A841G570"/>
<keyword evidence="20" id="KW-0915">Sodium</keyword>
<evidence type="ECO:0000256" key="24">
    <source>
        <dbReference type="ARBA" id="ARBA00044938"/>
    </source>
</evidence>
<dbReference type="GO" id="GO:0009090">
    <property type="term" value="P:homoserine biosynthetic process"/>
    <property type="evidence" value="ECO:0007669"/>
    <property type="project" value="UniProtKB-ARBA"/>
</dbReference>
<dbReference type="PROSITE" id="PS51671">
    <property type="entry name" value="ACT"/>
    <property type="match status" value="1"/>
</dbReference>
<evidence type="ECO:0000256" key="7">
    <source>
        <dbReference type="ARBA" id="ARBA00007952"/>
    </source>
</evidence>
<dbReference type="FunFam" id="3.30.2130.10:FF:000001">
    <property type="entry name" value="Bifunctional aspartokinase/homoserine dehydrogenase"/>
    <property type="match status" value="1"/>
</dbReference>
<comment type="pathway">
    <text evidence="2 28">Amino-acid biosynthesis; L-lysine biosynthesis via DAP pathway; (S)-tetrahydrodipicolinate from L-aspartate: step 1/4.</text>
</comment>
<dbReference type="InterPro" id="IPR001341">
    <property type="entry name" value="Asp_kinase"/>
</dbReference>
<dbReference type="InterPro" id="IPR054352">
    <property type="entry name" value="ACT_Aspartokinase"/>
</dbReference>
<evidence type="ECO:0000256" key="1">
    <source>
        <dbReference type="ARBA" id="ARBA00001920"/>
    </source>
</evidence>
<evidence type="ECO:0000256" key="23">
    <source>
        <dbReference type="ARBA" id="ARBA00023268"/>
    </source>
</evidence>
<comment type="catalytic activity">
    <reaction evidence="26">
        <text>L-homoserine + NADP(+) = L-aspartate 4-semialdehyde + NADPH + H(+)</text>
        <dbReference type="Rhea" id="RHEA:15761"/>
        <dbReference type="ChEBI" id="CHEBI:15378"/>
        <dbReference type="ChEBI" id="CHEBI:57476"/>
        <dbReference type="ChEBI" id="CHEBI:57783"/>
        <dbReference type="ChEBI" id="CHEBI:58349"/>
        <dbReference type="ChEBI" id="CHEBI:537519"/>
        <dbReference type="EC" id="1.1.1.3"/>
    </reaction>
    <physiologicalReaction direction="right-to-left" evidence="26">
        <dbReference type="Rhea" id="RHEA:15763"/>
    </physiologicalReaction>
</comment>
<dbReference type="InterPro" id="IPR036393">
    <property type="entry name" value="AceGlu_kinase-like_sf"/>
</dbReference>
<dbReference type="InterPro" id="IPR018042">
    <property type="entry name" value="Aspartate_kinase_CS"/>
</dbReference>
<dbReference type="UniPathway" id="UPA00051">
    <property type="reaction ID" value="UER00462"/>
</dbReference>
<comment type="catalytic activity">
    <reaction evidence="27">
        <text>L-homoserine + NAD(+) = L-aspartate 4-semialdehyde + NADH + H(+)</text>
        <dbReference type="Rhea" id="RHEA:15757"/>
        <dbReference type="ChEBI" id="CHEBI:15378"/>
        <dbReference type="ChEBI" id="CHEBI:57476"/>
        <dbReference type="ChEBI" id="CHEBI:57540"/>
        <dbReference type="ChEBI" id="CHEBI:57945"/>
        <dbReference type="ChEBI" id="CHEBI:537519"/>
        <dbReference type="EC" id="1.1.1.3"/>
    </reaction>
    <physiologicalReaction direction="right-to-left" evidence="27">
        <dbReference type="Rhea" id="RHEA:15759"/>
    </physiologicalReaction>
</comment>
<dbReference type="GO" id="GO:0004072">
    <property type="term" value="F:aspartate kinase activity"/>
    <property type="evidence" value="ECO:0007669"/>
    <property type="project" value="UniProtKB-UniRule"/>
</dbReference>
<evidence type="ECO:0000256" key="11">
    <source>
        <dbReference type="ARBA" id="ARBA00022679"/>
    </source>
</evidence>
<comment type="similarity">
    <text evidence="8 28">In the N-terminal section; belongs to the aspartokinase family.</text>
</comment>
<dbReference type="SUPFAM" id="SSF55021">
    <property type="entry name" value="ACT-like"/>
    <property type="match status" value="2"/>
</dbReference>
<dbReference type="SUPFAM" id="SSF55347">
    <property type="entry name" value="Glyceraldehyde-3-phosphate dehydrogenase-like, C-terminal domain"/>
    <property type="match status" value="1"/>
</dbReference>
<dbReference type="InterPro" id="IPR036291">
    <property type="entry name" value="NAD(P)-bd_dom_sf"/>
</dbReference>
<evidence type="ECO:0000256" key="20">
    <source>
        <dbReference type="ARBA" id="ARBA00023053"/>
    </source>
</evidence>
<dbReference type="PROSITE" id="PS01042">
    <property type="entry name" value="HOMOSER_DHGENASE"/>
    <property type="match status" value="1"/>
</dbReference>
<dbReference type="InterPro" id="IPR002912">
    <property type="entry name" value="ACT_dom"/>
</dbReference>
<evidence type="ECO:0000313" key="30">
    <source>
        <dbReference type="EMBL" id="MBB6054274.1"/>
    </source>
</evidence>
<dbReference type="UniPathway" id="UPA00050">
    <property type="reaction ID" value="UER00063"/>
</dbReference>
<comment type="subunit">
    <text evidence="9 28">Homotetramer.</text>
</comment>
<comment type="pathway">
    <text evidence="4 28">Amino-acid biosynthesis; L-threonine biosynthesis; L-threonine from L-aspartate: step 3/5.</text>
</comment>
<keyword evidence="18 28" id="KW-0560">Oxidoreductase</keyword>
<evidence type="ECO:0000256" key="18">
    <source>
        <dbReference type="ARBA" id="ARBA00023002"/>
    </source>
</evidence>
<reference evidence="30 31" key="1">
    <citation type="submission" date="2020-08" db="EMBL/GenBank/DDBJ databases">
        <title>Genomic Encyclopedia of Type Strains, Phase IV (KMG-IV): sequencing the most valuable type-strain genomes for metagenomic binning, comparative biology and taxonomic classification.</title>
        <authorList>
            <person name="Goeker M."/>
        </authorList>
    </citation>
    <scope>NUCLEOTIDE SEQUENCE [LARGE SCALE GENOMIC DNA]</scope>
    <source>
        <strain evidence="30 31">DSM 22975</strain>
    </source>
</reference>
<protein>
    <recommendedName>
        <fullName evidence="28">Bifunctional aspartokinase/homoserine dehydrogenase</fullName>
    </recommendedName>
    <domain>
        <recommendedName>
            <fullName evidence="28">Aspartokinase</fullName>
            <ecNumber evidence="28">2.7.2.4</ecNumber>
        </recommendedName>
    </domain>
    <domain>
        <recommendedName>
            <fullName evidence="28">Homoserine dehydrogenase</fullName>
            <ecNumber evidence="28">1.1.1.3</ecNumber>
        </recommendedName>
    </domain>
</protein>
<dbReference type="CDD" id="cd04921">
    <property type="entry name" value="ACT_AKi-HSDH-ThrA-like_1"/>
    <property type="match status" value="1"/>
</dbReference>
<dbReference type="GO" id="GO:0005524">
    <property type="term" value="F:ATP binding"/>
    <property type="evidence" value="ECO:0007669"/>
    <property type="project" value="UniProtKB-UniRule"/>
</dbReference>
<evidence type="ECO:0000256" key="19">
    <source>
        <dbReference type="ARBA" id="ARBA00023027"/>
    </source>
</evidence>
<keyword evidence="10 28" id="KW-0028">Amino-acid biosynthesis</keyword>
<evidence type="ECO:0000256" key="28">
    <source>
        <dbReference type="PIRNR" id="PIRNR000727"/>
    </source>
</evidence>
<comment type="pathway">
    <text evidence="5 28">Amino-acid biosynthesis; L-methionine biosynthesis via de novo pathway; L-homoserine from L-aspartate: step 3/3.</text>
</comment>
<comment type="caution">
    <text evidence="30">The sequence shown here is derived from an EMBL/GenBank/DDBJ whole genome shotgun (WGS) entry which is preliminary data.</text>
</comment>
<evidence type="ECO:0000256" key="3">
    <source>
        <dbReference type="ARBA" id="ARBA00004986"/>
    </source>
</evidence>
<evidence type="ECO:0000256" key="25">
    <source>
        <dbReference type="ARBA" id="ARBA00048561"/>
    </source>
</evidence>
<dbReference type="NCBIfam" id="TIGR00657">
    <property type="entry name" value="asp_kinases"/>
    <property type="match status" value="1"/>
</dbReference>
<dbReference type="GO" id="GO:0050661">
    <property type="term" value="F:NADP binding"/>
    <property type="evidence" value="ECO:0007669"/>
    <property type="project" value="UniProtKB-UniRule"/>
</dbReference>
<keyword evidence="13" id="KW-0479">Metal-binding</keyword>
<dbReference type="Pfam" id="PF03447">
    <property type="entry name" value="NAD_binding_3"/>
    <property type="match status" value="1"/>
</dbReference>
<dbReference type="GO" id="GO:0009088">
    <property type="term" value="P:threonine biosynthetic process"/>
    <property type="evidence" value="ECO:0007669"/>
    <property type="project" value="UniProtKB-UniRule"/>
</dbReference>
<dbReference type="Gene3D" id="3.30.360.10">
    <property type="entry name" value="Dihydrodipicolinate Reductase, domain 2"/>
    <property type="match status" value="1"/>
</dbReference>
<evidence type="ECO:0000256" key="26">
    <source>
        <dbReference type="ARBA" id="ARBA00048841"/>
    </source>
</evidence>
<evidence type="ECO:0000256" key="22">
    <source>
        <dbReference type="ARBA" id="ARBA00023167"/>
    </source>
</evidence>
<dbReference type="Gene3D" id="3.30.2130.10">
    <property type="entry name" value="VC0802-like"/>
    <property type="match status" value="1"/>
</dbReference>
<dbReference type="CDD" id="cd04257">
    <property type="entry name" value="AAK_AK-HSDH"/>
    <property type="match status" value="1"/>
</dbReference>
<keyword evidence="19" id="KW-0520">NAD</keyword>
<keyword evidence="11 28" id="KW-0808">Transferase</keyword>
<dbReference type="GO" id="GO:0046872">
    <property type="term" value="F:metal ion binding"/>
    <property type="evidence" value="ECO:0007669"/>
    <property type="project" value="UniProtKB-KW"/>
</dbReference>
<accession>A0A841G570</accession>
<name>A0A841G570_9GAMM</name>
<evidence type="ECO:0000256" key="2">
    <source>
        <dbReference type="ARBA" id="ARBA00004766"/>
    </source>
</evidence>
<evidence type="ECO:0000256" key="14">
    <source>
        <dbReference type="ARBA" id="ARBA00022741"/>
    </source>
</evidence>
<dbReference type="GO" id="GO:0009089">
    <property type="term" value="P:lysine biosynthetic process via diaminopimelate"/>
    <property type="evidence" value="ECO:0007669"/>
    <property type="project" value="UniProtKB-UniRule"/>
</dbReference>
<evidence type="ECO:0000256" key="17">
    <source>
        <dbReference type="ARBA" id="ARBA00022857"/>
    </source>
</evidence>
<organism evidence="30 31">
    <name type="scientific">Tolumonas osonensis</name>
    <dbReference type="NCBI Taxonomy" id="675874"/>
    <lineage>
        <taxon>Bacteria</taxon>
        <taxon>Pseudomonadati</taxon>
        <taxon>Pseudomonadota</taxon>
        <taxon>Gammaproteobacteria</taxon>
        <taxon>Aeromonadales</taxon>
        <taxon>Aeromonadaceae</taxon>
        <taxon>Tolumonas</taxon>
    </lineage>
</organism>
<dbReference type="Pfam" id="PF00696">
    <property type="entry name" value="AA_kinase"/>
    <property type="match status" value="1"/>
</dbReference>
<evidence type="ECO:0000256" key="27">
    <source>
        <dbReference type="ARBA" id="ARBA00049031"/>
    </source>
</evidence>
<evidence type="ECO:0000256" key="12">
    <source>
        <dbReference type="ARBA" id="ARBA00022697"/>
    </source>
</evidence>
<dbReference type="NCBIfam" id="NF006959">
    <property type="entry name" value="PRK09436.1"/>
    <property type="match status" value="1"/>
</dbReference>
<dbReference type="PANTHER" id="PTHR43070:SF3">
    <property type="entry name" value="HOMOSERINE DEHYDROGENASE"/>
    <property type="match status" value="1"/>
</dbReference>
<dbReference type="Pfam" id="PF22468">
    <property type="entry name" value="ACT_9"/>
    <property type="match status" value="2"/>
</dbReference>
<keyword evidence="21" id="KW-0457">Lysine biosynthesis</keyword>
<dbReference type="Proteomes" id="UP000585721">
    <property type="component" value="Unassembled WGS sequence"/>
</dbReference>
<dbReference type="EC" id="1.1.1.3" evidence="28"/>
<dbReference type="Gene3D" id="3.40.1160.10">
    <property type="entry name" value="Acetylglutamate kinase-like"/>
    <property type="match status" value="1"/>
</dbReference>
<proteinExistence type="inferred from homology"/>
<evidence type="ECO:0000256" key="15">
    <source>
        <dbReference type="ARBA" id="ARBA00022777"/>
    </source>
</evidence>
<feature type="domain" description="ACT" evidence="29">
    <location>
        <begin position="320"/>
        <end position="401"/>
    </location>
</feature>
<dbReference type="EC" id="2.7.2.4" evidence="28"/>
<keyword evidence="17 28" id="KW-0521">NADP</keyword>
<evidence type="ECO:0000256" key="10">
    <source>
        <dbReference type="ARBA" id="ARBA00022605"/>
    </source>
</evidence>
<keyword evidence="14 28" id="KW-0547">Nucleotide-binding</keyword>
<dbReference type="EMBL" id="JACHGR010000001">
    <property type="protein sequence ID" value="MBB6054274.1"/>
    <property type="molecule type" value="Genomic_DNA"/>
</dbReference>
<comment type="function">
    <text evidence="24">Bifunctional aspartate kinase and homoserine dehydrogenase that catalyzes the first and the third steps toward the synthesis of lysine, methionine and threonine from aspartate.</text>
</comment>
<evidence type="ECO:0000256" key="4">
    <source>
        <dbReference type="ARBA" id="ARBA00005056"/>
    </source>
</evidence>
<keyword evidence="12" id="KW-0791">Threonine biosynthesis</keyword>
<dbReference type="UniPathway" id="UPA00034">
    <property type="reaction ID" value="UER00015"/>
</dbReference>
<keyword evidence="15 28" id="KW-0418">Kinase</keyword>
<dbReference type="InterPro" id="IPR011147">
    <property type="entry name" value="Bifunc_Aspkin/hSer_DH"/>
</dbReference>
<evidence type="ECO:0000313" key="31">
    <source>
        <dbReference type="Proteomes" id="UP000585721"/>
    </source>
</evidence>
<evidence type="ECO:0000256" key="6">
    <source>
        <dbReference type="ARBA" id="ARBA00005139"/>
    </source>
</evidence>
<keyword evidence="22" id="KW-0486">Methionine biosynthesis</keyword>
<comment type="catalytic activity">
    <reaction evidence="25">
        <text>L-aspartate + ATP = 4-phospho-L-aspartate + ADP</text>
        <dbReference type="Rhea" id="RHEA:23776"/>
        <dbReference type="ChEBI" id="CHEBI:29991"/>
        <dbReference type="ChEBI" id="CHEBI:30616"/>
        <dbReference type="ChEBI" id="CHEBI:57535"/>
        <dbReference type="ChEBI" id="CHEBI:456216"/>
        <dbReference type="EC" id="2.7.2.4"/>
    </reaction>
    <physiologicalReaction direction="left-to-right" evidence="25">
        <dbReference type="Rhea" id="RHEA:23777"/>
    </physiologicalReaction>
</comment>
<dbReference type="FunFam" id="3.40.50.720:FF:000083">
    <property type="entry name" value="Bifunctional aspartokinase/homoserine dehydrogenase"/>
    <property type="match status" value="1"/>
</dbReference>
<dbReference type="InterPro" id="IPR045865">
    <property type="entry name" value="ACT-like_dom_sf"/>
</dbReference>
<keyword evidence="16 28" id="KW-0067">ATP-binding</keyword>
<dbReference type="InterPro" id="IPR049638">
    <property type="entry name" value="AK-HD"/>
</dbReference>
<evidence type="ECO:0000256" key="5">
    <source>
        <dbReference type="ARBA" id="ARBA00005062"/>
    </source>
</evidence>
<gene>
    <name evidence="30" type="ORF">HNR75_000139</name>
</gene>
<comment type="similarity">
    <text evidence="7 28">In the C-terminal section; belongs to the homoserine dehydrogenase family.</text>
</comment>
<dbReference type="NCBIfam" id="NF007003">
    <property type="entry name" value="PRK09466.1"/>
    <property type="match status" value="1"/>
</dbReference>
<dbReference type="InterPro" id="IPR005106">
    <property type="entry name" value="Asp/hSer_DH_NAD-bd"/>
</dbReference>
<dbReference type="Gene3D" id="3.40.50.720">
    <property type="entry name" value="NAD(P)-binding Rossmann-like Domain"/>
    <property type="match status" value="1"/>
</dbReference>
<dbReference type="SUPFAM" id="SSF51735">
    <property type="entry name" value="NAD(P)-binding Rossmann-fold domains"/>
    <property type="match status" value="1"/>
</dbReference>
<evidence type="ECO:0000256" key="16">
    <source>
        <dbReference type="ARBA" id="ARBA00022840"/>
    </source>
</evidence>
<dbReference type="CDD" id="cd04922">
    <property type="entry name" value="ACT_AKi-HSDH-ThrA_2"/>
    <property type="match status" value="1"/>
</dbReference>
<comment type="pathway">
    <text evidence="6 28">Amino-acid biosynthesis; L-threonine biosynthesis; L-threonine from L-aspartate: step 1/5.</text>
</comment>
<evidence type="ECO:0000256" key="9">
    <source>
        <dbReference type="ARBA" id="ARBA00011881"/>
    </source>
</evidence>
<dbReference type="InterPro" id="IPR001048">
    <property type="entry name" value="Asp/Glu/Uridylate_kinase"/>
</dbReference>